<dbReference type="EMBL" id="BLXT01000876">
    <property type="protein sequence ID" value="GFN81011.1"/>
    <property type="molecule type" value="Genomic_DNA"/>
</dbReference>
<feature type="region of interest" description="Disordered" evidence="1">
    <location>
        <begin position="235"/>
        <end position="259"/>
    </location>
</feature>
<evidence type="ECO:0000256" key="1">
    <source>
        <dbReference type="SAM" id="MobiDB-lite"/>
    </source>
</evidence>
<reference evidence="2 3" key="1">
    <citation type="journal article" date="2021" name="Elife">
        <title>Chloroplast acquisition without the gene transfer in kleptoplastic sea slugs, Plakobranchus ocellatus.</title>
        <authorList>
            <person name="Maeda T."/>
            <person name="Takahashi S."/>
            <person name="Yoshida T."/>
            <person name="Shimamura S."/>
            <person name="Takaki Y."/>
            <person name="Nagai Y."/>
            <person name="Toyoda A."/>
            <person name="Suzuki Y."/>
            <person name="Arimoto A."/>
            <person name="Ishii H."/>
            <person name="Satoh N."/>
            <person name="Nishiyama T."/>
            <person name="Hasebe M."/>
            <person name="Maruyama T."/>
            <person name="Minagawa J."/>
            <person name="Obokata J."/>
            <person name="Shigenobu S."/>
        </authorList>
    </citation>
    <scope>NUCLEOTIDE SEQUENCE [LARGE SCALE GENOMIC DNA]</scope>
</reference>
<name>A0AAV3YEY6_9GAST</name>
<feature type="compositionally biased region" description="Basic and acidic residues" evidence="1">
    <location>
        <begin position="235"/>
        <end position="245"/>
    </location>
</feature>
<evidence type="ECO:0000313" key="3">
    <source>
        <dbReference type="Proteomes" id="UP000735302"/>
    </source>
</evidence>
<comment type="caution">
    <text evidence="2">The sequence shown here is derived from an EMBL/GenBank/DDBJ whole genome shotgun (WGS) entry which is preliminary data.</text>
</comment>
<feature type="region of interest" description="Disordered" evidence="1">
    <location>
        <begin position="105"/>
        <end position="158"/>
    </location>
</feature>
<gene>
    <name evidence="2" type="ORF">PoB_000751700</name>
</gene>
<sequence length="362" mass="40519">MALPANEKEIMCTCTSKYPVYTFCVEWPFRRAEKHKKGKAGKGGGGEESQQLFHGSELIKQIEQQLQIVCKGEDSGSRTIWNSYQQPNYRDIVSMAAGMGDIKSQKVENDDSTDETHVKTTDDNLPPNIPGAERIDDSTSNVTDDSDPESENLDRPSSFERRLICQEVENILVELSRIACKTYPLSRNEGHVIDCGLLKQLSQETSAKKIDDTIDKINEWAERLRTTLKEHVDSHRFIDKRDNPGRRSGKKKEIPTQGDSGIYSAEVSAFLMKPVHAIESLKEANIDDGVQQRVDPSSPDSDETSVECNLCCPDGKHCTCQPQREKEADQNSKRQAILLSSSQLPPDCEVSQMEPESDVSQL</sequence>
<protein>
    <submittedName>
        <fullName evidence="2">Uncharacterized protein</fullName>
    </submittedName>
</protein>
<feature type="region of interest" description="Disordered" evidence="1">
    <location>
        <begin position="325"/>
        <end position="362"/>
    </location>
</feature>
<dbReference type="Proteomes" id="UP000735302">
    <property type="component" value="Unassembled WGS sequence"/>
</dbReference>
<organism evidence="2 3">
    <name type="scientific">Plakobranchus ocellatus</name>
    <dbReference type="NCBI Taxonomy" id="259542"/>
    <lineage>
        <taxon>Eukaryota</taxon>
        <taxon>Metazoa</taxon>
        <taxon>Spiralia</taxon>
        <taxon>Lophotrochozoa</taxon>
        <taxon>Mollusca</taxon>
        <taxon>Gastropoda</taxon>
        <taxon>Heterobranchia</taxon>
        <taxon>Euthyneura</taxon>
        <taxon>Panpulmonata</taxon>
        <taxon>Sacoglossa</taxon>
        <taxon>Placobranchoidea</taxon>
        <taxon>Plakobranchidae</taxon>
        <taxon>Plakobranchus</taxon>
    </lineage>
</organism>
<proteinExistence type="predicted"/>
<keyword evidence="3" id="KW-1185">Reference proteome</keyword>
<accession>A0AAV3YEY6</accession>
<feature type="compositionally biased region" description="Basic and acidic residues" evidence="1">
    <location>
        <begin position="105"/>
        <end position="122"/>
    </location>
</feature>
<dbReference type="AlphaFoldDB" id="A0AAV3YEY6"/>
<evidence type="ECO:0000313" key="2">
    <source>
        <dbReference type="EMBL" id="GFN81011.1"/>
    </source>
</evidence>